<organism evidence="13 14">
    <name type="scientific">Branchiostoma belcheri</name>
    <name type="common">Amphioxus</name>
    <dbReference type="NCBI Taxonomy" id="7741"/>
    <lineage>
        <taxon>Eukaryota</taxon>
        <taxon>Metazoa</taxon>
        <taxon>Chordata</taxon>
        <taxon>Cephalochordata</taxon>
        <taxon>Leptocardii</taxon>
        <taxon>Amphioxiformes</taxon>
        <taxon>Branchiostomatidae</taxon>
        <taxon>Branchiostoma</taxon>
    </lineage>
</organism>
<evidence type="ECO:0000256" key="3">
    <source>
        <dbReference type="ARBA" id="ARBA00023002"/>
    </source>
</evidence>
<proteinExistence type="inferred from homology"/>
<evidence type="ECO:0000256" key="2">
    <source>
        <dbReference type="ARBA" id="ARBA00022857"/>
    </source>
</evidence>
<dbReference type="FunFam" id="3.20.20.100:FF:000006">
    <property type="entry name" value="Aldo-keto reductase family 1 member A1"/>
    <property type="match status" value="1"/>
</dbReference>
<dbReference type="PANTHER" id="PTHR11732">
    <property type="entry name" value="ALDO/KETO REDUCTASE"/>
    <property type="match status" value="1"/>
</dbReference>
<comment type="catalytic activity">
    <reaction evidence="6">
        <text>S-nitroso-CoA + NADPH + H(+) = sulfinamide-CoA + NADP(+)</text>
        <dbReference type="Rhea" id="RHEA:78375"/>
        <dbReference type="ChEBI" id="CHEBI:15378"/>
        <dbReference type="ChEBI" id="CHEBI:57783"/>
        <dbReference type="ChEBI" id="CHEBI:58349"/>
        <dbReference type="ChEBI" id="CHEBI:145546"/>
        <dbReference type="ChEBI" id="CHEBI:145548"/>
    </reaction>
    <physiologicalReaction direction="left-to-right" evidence="6">
        <dbReference type="Rhea" id="RHEA:78376"/>
    </physiologicalReaction>
</comment>
<dbReference type="OrthoDB" id="416253at2759"/>
<dbReference type="Pfam" id="PF00248">
    <property type="entry name" value="Aldo_ket_red"/>
    <property type="match status" value="1"/>
</dbReference>
<evidence type="ECO:0000256" key="9">
    <source>
        <dbReference type="PIRSR" id="PIRSR000097-1"/>
    </source>
</evidence>
<dbReference type="EC" id="1.1.1.2" evidence="4"/>
<feature type="site" description="Lowers pKa of active site Tyr" evidence="11">
    <location>
        <position position="78"/>
    </location>
</feature>
<dbReference type="GO" id="GO:0008106">
    <property type="term" value="F:alcohol dehydrogenase (NADP+) activity"/>
    <property type="evidence" value="ECO:0007669"/>
    <property type="project" value="UniProtKB-EC"/>
</dbReference>
<keyword evidence="2" id="KW-0521">NADP</keyword>
<reference evidence="14" key="1">
    <citation type="submission" date="2025-08" db="UniProtKB">
        <authorList>
            <consortium name="RefSeq"/>
        </authorList>
    </citation>
    <scope>IDENTIFICATION</scope>
    <source>
        <tissue evidence="14">Gonad</tissue>
    </source>
</reference>
<evidence type="ECO:0000256" key="7">
    <source>
        <dbReference type="ARBA" id="ARBA00048207"/>
    </source>
</evidence>
<dbReference type="SUPFAM" id="SSF51430">
    <property type="entry name" value="NAD(P)-linked oxidoreductase"/>
    <property type="match status" value="1"/>
</dbReference>
<comment type="catalytic activity">
    <reaction evidence="7">
        <text>S-nitrosoglutathione + NADPH + H(+) = S-(hydroxysulfenamide)glutathione + NADP(+)</text>
        <dbReference type="Rhea" id="RHEA:63500"/>
        <dbReference type="ChEBI" id="CHEBI:15378"/>
        <dbReference type="ChEBI" id="CHEBI:57783"/>
        <dbReference type="ChEBI" id="CHEBI:58349"/>
        <dbReference type="ChEBI" id="CHEBI:145544"/>
        <dbReference type="ChEBI" id="CHEBI:229723"/>
    </reaction>
</comment>
<dbReference type="PROSITE" id="PS00062">
    <property type="entry name" value="ALDOKETO_REDUCTASE_2"/>
    <property type="match status" value="1"/>
</dbReference>
<dbReference type="AlphaFoldDB" id="A0A6P4YFS3"/>
<comment type="similarity">
    <text evidence="1">Belongs to the aldo/keto reductase family.</text>
</comment>
<accession>A0A6P4YFS3</accession>
<keyword evidence="13" id="KW-1185">Reference proteome</keyword>
<keyword evidence="3" id="KW-0560">Oxidoreductase</keyword>
<sequence length="315" mass="35802">MSWPAVRLCTGTSMPLLGLGTWKARENECYQAVKTALNMGYRLIDTAESYENEKEIGQALRENFAAGLKREEVFVTTKLWLTRFHPDDVLPACQRSLSNLGLDYLDLYLMHCPVAWARGDNLYPVDDNGLPVTLDIHYMETWKAMEKLVDAGLVKAIGVSNFNISQTKEVLTNGRIKPVVNQVESHPYVGCHWLLEYCRANDIVVTAYCPLARPGSKEAKDHGVDMLLQDPVIVEISKKHGKTPAQVCLKWQVQRNVVVVPKSVNPARIQENSQLFDFELSEDDMSAINQLDRNARVVWFLRCKTHPHWPFGEEF</sequence>
<dbReference type="GeneID" id="109467321"/>
<evidence type="ECO:0000313" key="14">
    <source>
        <dbReference type="RefSeq" id="XP_019620824.1"/>
    </source>
</evidence>
<dbReference type="KEGG" id="bbel:109467321"/>
<evidence type="ECO:0000313" key="13">
    <source>
        <dbReference type="Proteomes" id="UP000515135"/>
    </source>
</evidence>
<name>A0A6P4YFS3_BRABE</name>
<dbReference type="InterPro" id="IPR018170">
    <property type="entry name" value="Aldo/ket_reductase_CS"/>
</dbReference>
<protein>
    <recommendedName>
        <fullName evidence="4">alcohol dehydrogenase (NADP(+))</fullName>
        <ecNumber evidence="4">1.1.1.2</ecNumber>
    </recommendedName>
    <alternativeName>
        <fullName evidence="5">S-nitroso-CoA reductase</fullName>
    </alternativeName>
</protein>
<evidence type="ECO:0000256" key="5">
    <source>
        <dbReference type="ARBA" id="ARBA00044808"/>
    </source>
</evidence>
<feature type="active site" description="Proton donor" evidence="9">
    <location>
        <position position="50"/>
    </location>
</feature>
<dbReference type="PROSITE" id="PS00798">
    <property type="entry name" value="ALDOKETO_REDUCTASE_1"/>
    <property type="match status" value="1"/>
</dbReference>
<dbReference type="Proteomes" id="UP000515135">
    <property type="component" value="Unplaced"/>
</dbReference>
<dbReference type="RefSeq" id="XP_019620824.1">
    <property type="nucleotide sequence ID" value="XM_019765265.1"/>
</dbReference>
<evidence type="ECO:0000259" key="12">
    <source>
        <dbReference type="Pfam" id="PF00248"/>
    </source>
</evidence>
<comment type="catalytic activity">
    <reaction evidence="8">
        <text>a primary alcohol + NADP(+) = an aldehyde + NADPH + H(+)</text>
        <dbReference type="Rhea" id="RHEA:15937"/>
        <dbReference type="ChEBI" id="CHEBI:15378"/>
        <dbReference type="ChEBI" id="CHEBI:15734"/>
        <dbReference type="ChEBI" id="CHEBI:17478"/>
        <dbReference type="ChEBI" id="CHEBI:57783"/>
        <dbReference type="ChEBI" id="CHEBI:58349"/>
        <dbReference type="EC" id="1.1.1.2"/>
    </reaction>
</comment>
<gene>
    <name evidence="14" type="primary">LOC109467321</name>
</gene>
<evidence type="ECO:0000256" key="1">
    <source>
        <dbReference type="ARBA" id="ARBA00007905"/>
    </source>
</evidence>
<evidence type="ECO:0000256" key="11">
    <source>
        <dbReference type="PIRSR" id="PIRSR000097-3"/>
    </source>
</evidence>
<dbReference type="InterPro" id="IPR023210">
    <property type="entry name" value="NADP_OxRdtase_dom"/>
</dbReference>
<feature type="domain" description="NADP-dependent oxidoreductase" evidence="12">
    <location>
        <begin position="17"/>
        <end position="292"/>
    </location>
</feature>
<dbReference type="PIRSF" id="PIRSF000097">
    <property type="entry name" value="AKR"/>
    <property type="match status" value="1"/>
</dbReference>
<feature type="binding site" evidence="10">
    <location>
        <position position="111"/>
    </location>
    <ligand>
        <name>substrate</name>
    </ligand>
</feature>
<dbReference type="InterPro" id="IPR020471">
    <property type="entry name" value="AKR"/>
</dbReference>
<dbReference type="PROSITE" id="PS00063">
    <property type="entry name" value="ALDOKETO_REDUCTASE_3"/>
    <property type="match status" value="1"/>
</dbReference>
<evidence type="ECO:0000256" key="10">
    <source>
        <dbReference type="PIRSR" id="PIRSR000097-2"/>
    </source>
</evidence>
<dbReference type="InterPro" id="IPR036812">
    <property type="entry name" value="NAD(P)_OxRdtase_dom_sf"/>
</dbReference>
<evidence type="ECO:0000256" key="8">
    <source>
        <dbReference type="ARBA" id="ARBA00048262"/>
    </source>
</evidence>
<evidence type="ECO:0000256" key="6">
    <source>
        <dbReference type="ARBA" id="ARBA00047706"/>
    </source>
</evidence>
<evidence type="ECO:0000256" key="4">
    <source>
        <dbReference type="ARBA" id="ARBA00024074"/>
    </source>
</evidence>
<dbReference type="Gene3D" id="3.20.20.100">
    <property type="entry name" value="NADP-dependent oxidoreductase domain"/>
    <property type="match status" value="1"/>
</dbReference>
<dbReference type="PRINTS" id="PR00069">
    <property type="entry name" value="ALDKETRDTASE"/>
</dbReference>